<comment type="caution">
    <text evidence="4">The sequence shown here is derived from an EMBL/GenBank/DDBJ whole genome shotgun (WGS) entry which is preliminary data.</text>
</comment>
<evidence type="ECO:0000256" key="2">
    <source>
        <dbReference type="PROSITE-ProRule" id="PRU00023"/>
    </source>
</evidence>
<keyword evidence="2" id="KW-0040">ANK repeat</keyword>
<dbReference type="SUPFAM" id="SSF48403">
    <property type="entry name" value="Ankyrin repeat"/>
    <property type="match status" value="1"/>
</dbReference>
<keyword evidence="1" id="KW-0677">Repeat</keyword>
<dbReference type="InterPro" id="IPR056884">
    <property type="entry name" value="NPHP3-like_N"/>
</dbReference>
<gene>
    <name evidence="4" type="ORF">CDV31_005631</name>
</gene>
<dbReference type="PROSITE" id="PS50297">
    <property type="entry name" value="ANK_REP_REGION"/>
    <property type="match status" value="4"/>
</dbReference>
<dbReference type="EMBL" id="NIZV01000059">
    <property type="protein sequence ID" value="RSM13882.1"/>
    <property type="molecule type" value="Genomic_DNA"/>
</dbReference>
<proteinExistence type="predicted"/>
<dbReference type="SMART" id="SM00248">
    <property type="entry name" value="ANK"/>
    <property type="match status" value="8"/>
</dbReference>
<organism evidence="4 5">
    <name type="scientific">Fusarium ambrosium</name>
    <dbReference type="NCBI Taxonomy" id="131363"/>
    <lineage>
        <taxon>Eukaryota</taxon>
        <taxon>Fungi</taxon>
        <taxon>Dikarya</taxon>
        <taxon>Ascomycota</taxon>
        <taxon>Pezizomycotina</taxon>
        <taxon>Sordariomycetes</taxon>
        <taxon>Hypocreomycetidae</taxon>
        <taxon>Hypocreales</taxon>
        <taxon>Nectriaceae</taxon>
        <taxon>Fusarium</taxon>
        <taxon>Fusarium solani species complex</taxon>
    </lineage>
</organism>
<dbReference type="InterPro" id="IPR036770">
    <property type="entry name" value="Ankyrin_rpt-contain_sf"/>
</dbReference>
<evidence type="ECO:0000313" key="4">
    <source>
        <dbReference type="EMBL" id="RSM13882.1"/>
    </source>
</evidence>
<dbReference type="Gene3D" id="3.40.50.300">
    <property type="entry name" value="P-loop containing nucleotide triphosphate hydrolases"/>
    <property type="match status" value="1"/>
</dbReference>
<evidence type="ECO:0000256" key="1">
    <source>
        <dbReference type="ARBA" id="ARBA00022737"/>
    </source>
</evidence>
<keyword evidence="5" id="KW-1185">Reference proteome</keyword>
<name>A0A428UI11_9HYPO</name>
<dbReference type="Pfam" id="PF12796">
    <property type="entry name" value="Ank_2"/>
    <property type="match status" value="2"/>
</dbReference>
<feature type="repeat" description="ANK" evidence="2">
    <location>
        <begin position="719"/>
        <end position="751"/>
    </location>
</feature>
<dbReference type="Gene3D" id="1.25.40.20">
    <property type="entry name" value="Ankyrin repeat-containing domain"/>
    <property type="match status" value="3"/>
</dbReference>
<reference evidence="4 5" key="1">
    <citation type="submission" date="2017-06" db="EMBL/GenBank/DDBJ databases">
        <title>Cmopartive genomic analysis of Ambrosia Fusariam Clade fungi.</title>
        <authorList>
            <person name="Stajich J.E."/>
            <person name="Carrillo J."/>
            <person name="Kijimoto T."/>
            <person name="Eskalen A."/>
            <person name="O'Donnell K."/>
            <person name="Kasson M."/>
        </authorList>
    </citation>
    <scope>NUCLEOTIDE SEQUENCE [LARGE SCALE GENOMIC DNA]</scope>
    <source>
        <strain evidence="4 5">NRRL 20438</strain>
    </source>
</reference>
<feature type="repeat" description="ANK" evidence="2">
    <location>
        <begin position="903"/>
        <end position="935"/>
    </location>
</feature>
<dbReference type="Proteomes" id="UP000288429">
    <property type="component" value="Unassembled WGS sequence"/>
</dbReference>
<dbReference type="SUPFAM" id="SSF52540">
    <property type="entry name" value="P-loop containing nucleoside triphosphate hydrolases"/>
    <property type="match status" value="1"/>
</dbReference>
<evidence type="ECO:0000259" key="3">
    <source>
        <dbReference type="Pfam" id="PF24883"/>
    </source>
</evidence>
<feature type="repeat" description="ANK" evidence="2">
    <location>
        <begin position="752"/>
        <end position="784"/>
    </location>
</feature>
<accession>A0A428UI11</accession>
<feature type="repeat" description="ANK" evidence="2">
    <location>
        <begin position="785"/>
        <end position="817"/>
    </location>
</feature>
<dbReference type="PROSITE" id="PS50088">
    <property type="entry name" value="ANK_REPEAT"/>
    <property type="match status" value="4"/>
</dbReference>
<dbReference type="PANTHER" id="PTHR10039:SF14">
    <property type="entry name" value="NACHT DOMAIN-CONTAINING PROTEIN"/>
    <property type="match status" value="1"/>
</dbReference>
<dbReference type="PANTHER" id="PTHR10039">
    <property type="entry name" value="AMELOGENIN"/>
    <property type="match status" value="1"/>
</dbReference>
<dbReference type="AlphaFoldDB" id="A0A428UI11"/>
<feature type="domain" description="Nephrocystin 3-like N-terminal" evidence="3">
    <location>
        <begin position="71"/>
        <end position="240"/>
    </location>
</feature>
<sequence>MGAEARANIAVTIGDVNLGPGATAILGMNKVGSDFETQEKTIQRCKNELFVSEPRSVRAELINTKGSLTEGTCRWIRHNEIYRSWLDAQESGLLWISGRPGRGKTMLSIFLTREWESLPDHVLYVFCGDKSTSDEVTIMRSLLYQVLDQAPSMVNHVEDCLGTEERTKRTLSSRGDLWAMFTNMLKDPKLGPVLGLIDGLDECQRDSTRWLLNNLRQVFDKGSRSTLSPRNPFKLAIVSRDMVGLRSFPQLNLETKTDAIARDVYRVIDAKMKEHDLFSELDDGFIKEVKTALWDHSDGTFLWVGFAIQELLSVETKTEMRIALDAIPQDLGALYSKILLRIKGPMREKIAQLLRWVTLACHSLTVDQLAEALDVDAQTIVDLVAMSGSLLTLGRSIVWDTPTSRNVKPTFSMQWRNKGAMVKLVHASVGEFLKGEANNDILRTPEFRIEVEEMELHITQRCLSVLEASLSRSLVRDDISVNTLSSYATFSWPEHARRCGERLERLLDSDNAFVQRLLPLAQRMLRDTAWTGKQVDDLDYRGWTALCYALDRKHAAVAQLLVDHGASLTRDFEKQKWLGNTEGFKPIHKAMELGAEVAEPFLKKALEGISPNPLTRQPPFRSTALEHNLFRKAATLGDERLIRILIANGATLDSDVAQLALKDALEIRGGAALIELLLQQGASHRGLDPTMVLRHGAGPVYGQVKALLDDGMDPNSGSEGRPLLHWAVAGFGSEVAELLLDYGAHINAQDDYGKSALVVALAVNNMESAAMLLERGVDMTIKDKYGDNALHWAIKLRRPRGTELLLQHGMDVNIQDKDGRTALASVLENWDLSTAELLVEHGACIDGGGGRSNSLELGEDAGEYDIYIHPSSFLEAVWEGSVQTVRFLLRHGADANARVGVLDPTTPLRAAILNRHVDMVKALLEHGADPNRALRWSETPLYWNQGFDDEERAQITELLLQKGGRYGRGRMRRPTRLWDTFV</sequence>
<dbReference type="Pfam" id="PF24883">
    <property type="entry name" value="NPHP3_N"/>
    <property type="match status" value="1"/>
</dbReference>
<dbReference type="InterPro" id="IPR002110">
    <property type="entry name" value="Ankyrin_rpt"/>
</dbReference>
<protein>
    <recommendedName>
        <fullName evidence="3">Nephrocystin 3-like N-terminal domain-containing protein</fullName>
    </recommendedName>
</protein>
<evidence type="ECO:0000313" key="5">
    <source>
        <dbReference type="Proteomes" id="UP000288429"/>
    </source>
</evidence>
<dbReference type="Pfam" id="PF00023">
    <property type="entry name" value="Ank"/>
    <property type="match status" value="2"/>
</dbReference>
<dbReference type="InterPro" id="IPR027417">
    <property type="entry name" value="P-loop_NTPase"/>
</dbReference>